<dbReference type="AlphaFoldDB" id="A0A9X3XUI8"/>
<evidence type="ECO:0000256" key="1">
    <source>
        <dbReference type="ARBA" id="ARBA00007257"/>
    </source>
</evidence>
<gene>
    <name evidence="5" type="ORF">M3X98_14430</name>
</gene>
<evidence type="ECO:0000256" key="2">
    <source>
        <dbReference type="ARBA" id="ARBA00022525"/>
    </source>
</evidence>
<comment type="caution">
    <text evidence="5">The sequence shown here is derived from an EMBL/GenBank/DDBJ whole genome shotgun (WGS) entry which is preliminary data.</text>
</comment>
<comment type="similarity">
    <text evidence="1">Belongs to the serine-aspartate repeat-containing protein (SDr) family.</text>
</comment>
<evidence type="ECO:0000313" key="6">
    <source>
        <dbReference type="Proteomes" id="UP001141166"/>
    </source>
</evidence>
<evidence type="ECO:0000256" key="3">
    <source>
        <dbReference type="ARBA" id="ARBA00022729"/>
    </source>
</evidence>
<accession>A0A9X3XUI8</accession>
<keyword evidence="3" id="KW-0732">Signal</keyword>
<dbReference type="Proteomes" id="UP001141166">
    <property type="component" value="Unassembled WGS sequence"/>
</dbReference>
<reference evidence="5" key="1">
    <citation type="submission" date="2022-05" db="EMBL/GenBank/DDBJ databases">
        <title>Draft genome sequences of Clostridium perfringens strains isolated from Peru.</title>
        <authorList>
            <person name="Hurtado R."/>
            <person name="Lima L."/>
            <person name="Sousa T."/>
            <person name="Jaiswal A.K."/>
            <person name="Tiwari S."/>
            <person name="Maturrano L."/>
            <person name="Brenig B."/>
            <person name="Azevedo V."/>
        </authorList>
    </citation>
    <scope>NUCLEOTIDE SEQUENCE</scope>
    <source>
        <strain evidence="5">CP4</strain>
    </source>
</reference>
<dbReference type="InterPro" id="IPR041033">
    <property type="entry name" value="SpaA_PFL_dom_1"/>
</dbReference>
<feature type="domain" description="SpaA-like prealbumin fold" evidence="4">
    <location>
        <begin position="2"/>
        <end position="85"/>
    </location>
</feature>
<dbReference type="Pfam" id="PF17802">
    <property type="entry name" value="SpaA"/>
    <property type="match status" value="2"/>
</dbReference>
<dbReference type="Gene3D" id="2.60.40.10">
    <property type="entry name" value="Immunoglobulins"/>
    <property type="match status" value="2"/>
</dbReference>
<feature type="domain" description="SpaA-like prealbumin fold" evidence="4">
    <location>
        <begin position="92"/>
        <end position="135"/>
    </location>
</feature>
<evidence type="ECO:0000259" key="4">
    <source>
        <dbReference type="Pfam" id="PF17802"/>
    </source>
</evidence>
<dbReference type="RefSeq" id="WP_272471567.1">
    <property type="nucleotide sequence ID" value="NZ_JAMWMK010000088.1"/>
</dbReference>
<dbReference type="InterPro" id="IPR013783">
    <property type="entry name" value="Ig-like_fold"/>
</dbReference>
<dbReference type="EMBL" id="JAMWMK010000088">
    <property type="protein sequence ID" value="MDC4249161.1"/>
    <property type="molecule type" value="Genomic_DNA"/>
</dbReference>
<dbReference type="SUPFAM" id="SSF49478">
    <property type="entry name" value="Cna protein B-type domain"/>
    <property type="match status" value="1"/>
</dbReference>
<proteinExistence type="inferred from homology"/>
<sequence length="135" mass="14088">VLTKIDDQSGEVLQGAVFELQDANGTVLQSGLTTGADGKLTIDGLAPGVYQLVETQAPIGYELDATPIEFEIERSQTAVVELTKENRLTPGGVVLTKIDDQSGEVLQGAVFELQDANGTVLQSGLTTGADGKLTI</sequence>
<dbReference type="PANTHER" id="PTHR36108">
    <property type="entry name" value="COLOSSIN-B-RELATED"/>
    <property type="match status" value="1"/>
</dbReference>
<dbReference type="PANTHER" id="PTHR36108:SF13">
    <property type="entry name" value="COLOSSIN-B-RELATED"/>
    <property type="match status" value="1"/>
</dbReference>
<feature type="non-terminal residue" evidence="5">
    <location>
        <position position="1"/>
    </location>
</feature>
<name>A0A9X3XUI8_ENTFC</name>
<organism evidence="5 6">
    <name type="scientific">Enterococcus faecium</name>
    <name type="common">Streptococcus faecium</name>
    <dbReference type="NCBI Taxonomy" id="1352"/>
    <lineage>
        <taxon>Bacteria</taxon>
        <taxon>Bacillati</taxon>
        <taxon>Bacillota</taxon>
        <taxon>Bacilli</taxon>
        <taxon>Lactobacillales</taxon>
        <taxon>Enterococcaceae</taxon>
        <taxon>Enterococcus</taxon>
    </lineage>
</organism>
<keyword evidence="2" id="KW-0964">Secreted</keyword>
<feature type="non-terminal residue" evidence="5">
    <location>
        <position position="135"/>
    </location>
</feature>
<evidence type="ECO:0000313" key="5">
    <source>
        <dbReference type="EMBL" id="MDC4249161.1"/>
    </source>
</evidence>
<protein>
    <submittedName>
        <fullName evidence="5">SpaA isopeptide-forming pilin-related protein</fullName>
    </submittedName>
</protein>